<feature type="signal peptide" evidence="1">
    <location>
        <begin position="1"/>
        <end position="17"/>
    </location>
</feature>
<feature type="chain" id="PRO_5027092310" evidence="1">
    <location>
        <begin position="18"/>
        <end position="82"/>
    </location>
</feature>
<proteinExistence type="predicted"/>
<evidence type="ECO:0000313" key="2">
    <source>
        <dbReference type="EMBL" id="CAA9476927.1"/>
    </source>
</evidence>
<gene>
    <name evidence="2" type="ORF">AVDCRST_MAG30-530</name>
</gene>
<keyword evidence="1" id="KW-0732">Signal</keyword>
<dbReference type="EMBL" id="CADCVS010000086">
    <property type="protein sequence ID" value="CAA9476927.1"/>
    <property type="molecule type" value="Genomic_DNA"/>
</dbReference>
<dbReference type="AlphaFoldDB" id="A0A6J4RT01"/>
<organism evidence="2">
    <name type="scientific">uncultured Solirubrobacteraceae bacterium</name>
    <dbReference type="NCBI Taxonomy" id="1162706"/>
    <lineage>
        <taxon>Bacteria</taxon>
        <taxon>Bacillati</taxon>
        <taxon>Actinomycetota</taxon>
        <taxon>Thermoleophilia</taxon>
        <taxon>Solirubrobacterales</taxon>
        <taxon>Solirubrobacteraceae</taxon>
        <taxon>environmental samples</taxon>
    </lineage>
</organism>
<protein>
    <submittedName>
        <fullName evidence="2">Uncharacterized protein</fullName>
    </submittedName>
</protein>
<feature type="non-terminal residue" evidence="2">
    <location>
        <position position="82"/>
    </location>
</feature>
<reference evidence="2" key="1">
    <citation type="submission" date="2020-02" db="EMBL/GenBank/DDBJ databases">
        <authorList>
            <person name="Meier V. D."/>
        </authorList>
    </citation>
    <scope>NUCLEOTIDE SEQUENCE</scope>
    <source>
        <strain evidence="2">AVDCRST_MAG30</strain>
    </source>
</reference>
<name>A0A6J4RT01_9ACTN</name>
<evidence type="ECO:0000256" key="1">
    <source>
        <dbReference type="SAM" id="SignalP"/>
    </source>
</evidence>
<accession>A0A6J4RT01</accession>
<sequence length="82" mass="8631">MTVAAVVLAVVVPTAVAETALNVVPHGQQAPGVPWAKEPGMLPADAQARMYDRLTPLFRNVTDAQLVPSEDGSGFFKSSALR</sequence>